<feature type="transmembrane region" description="Helical" evidence="1">
    <location>
        <begin position="119"/>
        <end position="140"/>
    </location>
</feature>
<dbReference type="EMBL" id="BLTE01000023">
    <property type="protein sequence ID" value="GFK95795.1"/>
    <property type="molecule type" value="Genomic_DNA"/>
</dbReference>
<keyword evidence="3" id="KW-1185">Reference proteome</keyword>
<dbReference type="RefSeq" id="WP_173086934.1">
    <property type="nucleotide sequence ID" value="NZ_BLTE01000023.1"/>
</dbReference>
<evidence type="ECO:0000313" key="3">
    <source>
        <dbReference type="Proteomes" id="UP000494245"/>
    </source>
</evidence>
<dbReference type="AlphaFoldDB" id="A0A6V8M5G4"/>
<feature type="transmembrane region" description="Helical" evidence="1">
    <location>
        <begin position="81"/>
        <end position="99"/>
    </location>
</feature>
<reference evidence="2 3" key="1">
    <citation type="submission" date="2020-04" db="EMBL/GenBank/DDBJ databases">
        <authorList>
            <consortium name="Desulfovibrio sp. FSS-1 genome sequencing consortium"/>
            <person name="Shimoshige H."/>
            <person name="Kobayashi H."/>
            <person name="Maekawa T."/>
        </authorList>
    </citation>
    <scope>NUCLEOTIDE SEQUENCE [LARGE SCALE GENOMIC DNA]</scope>
    <source>
        <strain evidence="2 3">SIID29052-01</strain>
    </source>
</reference>
<accession>A0A6V8M5G4</accession>
<gene>
    <name evidence="2" type="ORF">NNJEOMEG_03663</name>
</gene>
<keyword evidence="1" id="KW-0812">Transmembrane</keyword>
<evidence type="ECO:0000313" key="2">
    <source>
        <dbReference type="EMBL" id="GFK95795.1"/>
    </source>
</evidence>
<dbReference type="InterPro" id="IPR007404">
    <property type="entry name" value="YdjM-like"/>
</dbReference>
<comment type="caution">
    <text evidence="2">The sequence shown here is derived from an EMBL/GenBank/DDBJ whole genome shotgun (WGS) entry which is preliminary data.</text>
</comment>
<dbReference type="Pfam" id="PF04307">
    <property type="entry name" value="YdjM"/>
    <property type="match status" value="1"/>
</dbReference>
<proteinExistence type="predicted"/>
<keyword evidence="1" id="KW-1133">Transmembrane helix</keyword>
<evidence type="ECO:0000256" key="1">
    <source>
        <dbReference type="SAM" id="Phobius"/>
    </source>
</evidence>
<reference evidence="2 3" key="2">
    <citation type="submission" date="2020-05" db="EMBL/GenBank/DDBJ databases">
        <title>Draft genome sequence of Desulfovibrio sp. strainFSS-1.</title>
        <authorList>
            <person name="Shimoshige H."/>
            <person name="Kobayashi H."/>
            <person name="Maekawa T."/>
        </authorList>
    </citation>
    <scope>NUCLEOTIDE SEQUENCE [LARGE SCALE GENOMIC DNA]</scope>
    <source>
        <strain evidence="2 3">SIID29052-01</strain>
    </source>
</reference>
<sequence>MPGYKGHIAGALAATATALGGAWWLGLYKPDPKTMALMAALAVLGALFPDVDTSSKGRHLYYGVALAADAVLILREQYRYAALLGFCAILPAIGSHRGWTHTWWAGLVIPSPILIAPMMLMGVALKVLLPFYLAAVLGYYSHLLLDGEF</sequence>
<evidence type="ECO:0008006" key="4">
    <source>
        <dbReference type="Google" id="ProtNLM"/>
    </source>
</evidence>
<name>A0A6V8M5G4_9BACT</name>
<feature type="transmembrane region" description="Helical" evidence="1">
    <location>
        <begin position="6"/>
        <end position="27"/>
    </location>
</feature>
<keyword evidence="1" id="KW-0472">Membrane</keyword>
<organism evidence="2 3">
    <name type="scientific">Fundidesulfovibrio magnetotacticus</name>
    <dbReference type="NCBI Taxonomy" id="2730080"/>
    <lineage>
        <taxon>Bacteria</taxon>
        <taxon>Pseudomonadati</taxon>
        <taxon>Thermodesulfobacteriota</taxon>
        <taxon>Desulfovibrionia</taxon>
        <taxon>Desulfovibrionales</taxon>
        <taxon>Desulfovibrionaceae</taxon>
        <taxon>Fundidesulfovibrio</taxon>
    </lineage>
</organism>
<dbReference type="Proteomes" id="UP000494245">
    <property type="component" value="Unassembled WGS sequence"/>
</dbReference>
<protein>
    <recommendedName>
        <fullName evidence="4">Membrane-bound metal-dependent hydrolase (DUF457)</fullName>
    </recommendedName>
</protein>